<sequence>MGQVSFEQFQDLMTTPVVDDQLMKRIRELEEASEGAADLQISKLINGLHFADVGTWATYMGKELIKGDPWDAHDQYEALKDKLNNDFILVELNWAGDPNRPVTHVPDRNVWWNFHGNSFLDDDITWDTRIAWKERSWENRRSGVCLLSELTHDTPLEGSWLTDLWKCMATKGKVALNAELRGLGRSVRYQLLDIMAAILRREAETLGAVHPIWLLGGYNPDRNEEHRLLAQALVGSETDRVICLPHHSGMNWGTDTRRRFSRRRWNQKSLTAMLNEIGEERRRLGLHWDVDAKKKAAAALPVKAQAQ</sequence>
<comment type="caution">
    <text evidence="1">The sequence shown here is derived from an EMBL/GenBank/DDBJ whole genome shotgun (WGS) entry which is preliminary data.</text>
</comment>
<accession>A0A2N3R9S8</accession>
<name>A0A2N3R9S8_9BIFI</name>
<evidence type="ECO:0000313" key="1">
    <source>
        <dbReference type="EMBL" id="PKV09094.1"/>
    </source>
</evidence>
<dbReference type="EMBL" id="PCHJ01000016">
    <property type="protein sequence ID" value="PKV09094.1"/>
    <property type="molecule type" value="Genomic_DNA"/>
</dbReference>
<evidence type="ECO:0000313" key="2">
    <source>
        <dbReference type="Proteomes" id="UP000233731"/>
    </source>
</evidence>
<reference evidence="1 2" key="1">
    <citation type="submission" date="2017-10" db="EMBL/GenBank/DDBJ databases">
        <title>Bifidobacterium genomics.</title>
        <authorList>
            <person name="Lugli G.A."/>
            <person name="Milani C."/>
            <person name="Mancabelli L."/>
        </authorList>
    </citation>
    <scope>NUCLEOTIDE SEQUENCE [LARGE SCALE GENOMIC DNA]</scope>
    <source>
        <strain evidence="1 2">1460B</strain>
    </source>
</reference>
<gene>
    <name evidence="1" type="ORF">CQR44_1412</name>
</gene>
<protein>
    <submittedName>
        <fullName evidence="1">Uncharacterized protein</fullName>
    </submittedName>
</protein>
<organism evidence="1 2">
    <name type="scientific">Bifidobacterium asteroides</name>
    <dbReference type="NCBI Taxonomy" id="1684"/>
    <lineage>
        <taxon>Bacteria</taxon>
        <taxon>Bacillati</taxon>
        <taxon>Actinomycetota</taxon>
        <taxon>Actinomycetes</taxon>
        <taxon>Bifidobacteriales</taxon>
        <taxon>Bifidobacteriaceae</taxon>
        <taxon>Bifidobacterium</taxon>
    </lineage>
</organism>
<dbReference type="Proteomes" id="UP000233731">
    <property type="component" value="Unassembled WGS sequence"/>
</dbReference>
<dbReference type="RefSeq" id="WP_101432907.1">
    <property type="nucleotide sequence ID" value="NZ_PCHJ01000016.1"/>
</dbReference>
<dbReference type="AlphaFoldDB" id="A0A2N3R9S8"/>
<proteinExistence type="predicted"/>